<keyword evidence="5 7" id="KW-0251">Elongation factor</keyword>
<dbReference type="PANTHER" id="PTHR30053">
    <property type="entry name" value="ELONGATION FACTOR P"/>
    <property type="match status" value="1"/>
</dbReference>
<dbReference type="InterPro" id="IPR011768">
    <property type="entry name" value="Transl_elongation_fac_P"/>
</dbReference>
<dbReference type="FunFam" id="2.30.30.30:FF:000003">
    <property type="entry name" value="Elongation factor P"/>
    <property type="match status" value="1"/>
</dbReference>
<accession>A0A2M7DQZ8</accession>
<evidence type="ECO:0000256" key="5">
    <source>
        <dbReference type="ARBA" id="ARBA00022768"/>
    </source>
</evidence>
<dbReference type="NCBIfam" id="NF001810">
    <property type="entry name" value="PRK00529.1"/>
    <property type="match status" value="1"/>
</dbReference>
<comment type="caution">
    <text evidence="12">The sequence shown here is derived from an EMBL/GenBank/DDBJ whole genome shotgun (WGS) entry which is preliminary data.</text>
</comment>
<dbReference type="UniPathway" id="UPA00345"/>
<dbReference type="InterPro" id="IPR014722">
    <property type="entry name" value="Rib_uL2_dom2"/>
</dbReference>
<comment type="pathway">
    <text evidence="2 7">Protein biosynthesis; polypeptide chain elongation.</text>
</comment>
<organism evidence="12 13">
    <name type="scientific">Candidatus Falkowbacteria bacterium CG02_land_8_20_14_3_00_36_14</name>
    <dbReference type="NCBI Taxonomy" id="1974560"/>
    <lineage>
        <taxon>Bacteria</taxon>
        <taxon>Candidatus Falkowiibacteriota</taxon>
    </lineage>
</organism>
<evidence type="ECO:0000256" key="1">
    <source>
        <dbReference type="ARBA" id="ARBA00004496"/>
    </source>
</evidence>
<dbReference type="InterPro" id="IPR013185">
    <property type="entry name" value="Transl_elong_KOW-like"/>
</dbReference>
<dbReference type="EMBL" id="PETS01000002">
    <property type="protein sequence ID" value="PIV52164.1"/>
    <property type="molecule type" value="Genomic_DNA"/>
</dbReference>
<dbReference type="PROSITE" id="PS01275">
    <property type="entry name" value="EFP"/>
    <property type="match status" value="1"/>
</dbReference>
<feature type="domain" description="Translation elongation factor P/YeiP central" evidence="11">
    <location>
        <begin position="67"/>
        <end position="121"/>
    </location>
</feature>
<dbReference type="Pfam" id="PF09285">
    <property type="entry name" value="Elong-fact-P_C"/>
    <property type="match status" value="1"/>
</dbReference>
<dbReference type="InterPro" id="IPR001059">
    <property type="entry name" value="Transl_elong_P/YeiP_cen"/>
</dbReference>
<evidence type="ECO:0000256" key="2">
    <source>
        <dbReference type="ARBA" id="ARBA00004815"/>
    </source>
</evidence>
<dbReference type="InterPro" id="IPR013852">
    <property type="entry name" value="Transl_elong_P/YeiP_CS"/>
</dbReference>
<dbReference type="AlphaFoldDB" id="A0A2M7DQZ8"/>
<reference evidence="13" key="1">
    <citation type="submission" date="2017-09" db="EMBL/GenBank/DDBJ databases">
        <title>Depth-based differentiation of microbial function through sediment-hosted aquifers and enrichment of novel symbionts in the deep terrestrial subsurface.</title>
        <authorList>
            <person name="Probst A.J."/>
            <person name="Ladd B."/>
            <person name="Jarett J.K."/>
            <person name="Geller-Mcgrath D.E."/>
            <person name="Sieber C.M.K."/>
            <person name="Emerson J.B."/>
            <person name="Anantharaman K."/>
            <person name="Thomas B.C."/>
            <person name="Malmstrom R."/>
            <person name="Stieglmeier M."/>
            <person name="Klingl A."/>
            <person name="Woyke T."/>
            <person name="Ryan C.M."/>
            <person name="Banfield J.F."/>
        </authorList>
    </citation>
    <scope>NUCLEOTIDE SEQUENCE [LARGE SCALE GENOMIC DNA]</scope>
</reference>
<dbReference type="FunFam" id="2.40.50.140:FF:000004">
    <property type="entry name" value="Elongation factor P"/>
    <property type="match status" value="1"/>
</dbReference>
<feature type="domain" description="Elongation factor P C-terminal" evidence="10">
    <location>
        <begin position="129"/>
        <end position="184"/>
    </location>
</feature>
<comment type="function">
    <text evidence="7">Involved in peptide bond synthesis. Stimulates efficient translation and peptide-bond synthesis on native or reconstituted 70S ribosomes in vitro. Probably functions indirectly by altering the affinity of the ribosome for aminoacyl-tRNA, thus increasing their reactivity as acceptors for peptidyl transferase.</text>
</comment>
<dbReference type="InterPro" id="IPR008991">
    <property type="entry name" value="Translation_prot_SH3-like_sf"/>
</dbReference>
<dbReference type="Gene3D" id="2.40.50.140">
    <property type="entry name" value="Nucleic acid-binding proteins"/>
    <property type="match status" value="2"/>
</dbReference>
<evidence type="ECO:0000256" key="6">
    <source>
        <dbReference type="ARBA" id="ARBA00022917"/>
    </source>
</evidence>
<proteinExistence type="inferred from homology"/>
<dbReference type="SMART" id="SM01185">
    <property type="entry name" value="EFP"/>
    <property type="match status" value="1"/>
</dbReference>
<evidence type="ECO:0000259" key="10">
    <source>
        <dbReference type="SMART" id="SM00841"/>
    </source>
</evidence>
<dbReference type="NCBIfam" id="TIGR00038">
    <property type="entry name" value="efp"/>
    <property type="match status" value="1"/>
</dbReference>
<dbReference type="Proteomes" id="UP000228896">
    <property type="component" value="Unassembled WGS sequence"/>
</dbReference>
<dbReference type="Gene3D" id="2.30.30.30">
    <property type="match status" value="1"/>
</dbReference>
<keyword evidence="4 7" id="KW-0963">Cytoplasm</keyword>
<dbReference type="GO" id="GO:0043043">
    <property type="term" value="P:peptide biosynthetic process"/>
    <property type="evidence" value="ECO:0007669"/>
    <property type="project" value="InterPro"/>
</dbReference>
<dbReference type="GO" id="GO:0005829">
    <property type="term" value="C:cytosol"/>
    <property type="evidence" value="ECO:0007669"/>
    <property type="project" value="UniProtKB-ARBA"/>
</dbReference>
<dbReference type="InterPro" id="IPR015365">
    <property type="entry name" value="Elong-fact-P_C"/>
</dbReference>
<evidence type="ECO:0000259" key="11">
    <source>
        <dbReference type="SMART" id="SM01185"/>
    </source>
</evidence>
<keyword evidence="6 7" id="KW-0648">Protein biosynthesis</keyword>
<evidence type="ECO:0000313" key="13">
    <source>
        <dbReference type="Proteomes" id="UP000228896"/>
    </source>
</evidence>
<comment type="similarity">
    <text evidence="3 7 9">Belongs to the elongation factor P family.</text>
</comment>
<evidence type="ECO:0000256" key="4">
    <source>
        <dbReference type="ARBA" id="ARBA00022490"/>
    </source>
</evidence>
<dbReference type="InterPro" id="IPR012340">
    <property type="entry name" value="NA-bd_OB-fold"/>
</dbReference>
<evidence type="ECO:0000256" key="8">
    <source>
        <dbReference type="NCBIfam" id="TIGR00038"/>
    </source>
</evidence>
<dbReference type="PIRSF" id="PIRSF005901">
    <property type="entry name" value="EF-P"/>
    <property type="match status" value="1"/>
</dbReference>
<protein>
    <recommendedName>
        <fullName evidence="7 8">Elongation factor P</fullName>
        <shortName evidence="7">EF-P</shortName>
    </recommendedName>
</protein>
<dbReference type="InterPro" id="IPR020599">
    <property type="entry name" value="Transl_elong_fac_P/YeiP"/>
</dbReference>
<dbReference type="SUPFAM" id="SSF50104">
    <property type="entry name" value="Translation proteins SH3-like domain"/>
    <property type="match status" value="1"/>
</dbReference>
<evidence type="ECO:0000313" key="12">
    <source>
        <dbReference type="EMBL" id="PIV52164.1"/>
    </source>
</evidence>
<dbReference type="HAMAP" id="MF_00141">
    <property type="entry name" value="EF_P"/>
    <property type="match status" value="1"/>
</dbReference>
<gene>
    <name evidence="7 12" type="primary">efp</name>
    <name evidence="12" type="ORF">COS18_00175</name>
</gene>
<dbReference type="SUPFAM" id="SSF50249">
    <property type="entry name" value="Nucleic acid-binding proteins"/>
    <property type="match status" value="2"/>
</dbReference>
<sequence length="185" mass="20632">MMTLNEIKIGKIIQITSEPYIIIKADHHKMGRGGAVLKTKLKNLINGNILEKTFQGNEKAEEATTKKNKVNFMYVNEKEANFMDNATYEQFSLPLEQMNGKEKFLKEGEDVDVLYFDGKPVAVELPIKINLKVISAPPGVRGNSAGSVTKIVELETGIKINVPMFINEGDIIKVNTDTGEYVERA</sequence>
<dbReference type="CDD" id="cd04470">
    <property type="entry name" value="S1_EF-P_repeat_1"/>
    <property type="match status" value="1"/>
</dbReference>
<evidence type="ECO:0000256" key="3">
    <source>
        <dbReference type="ARBA" id="ARBA00009479"/>
    </source>
</evidence>
<dbReference type="FunFam" id="2.40.50.140:FF:000009">
    <property type="entry name" value="Elongation factor P"/>
    <property type="match status" value="1"/>
</dbReference>
<evidence type="ECO:0000256" key="9">
    <source>
        <dbReference type="RuleBase" id="RU004389"/>
    </source>
</evidence>
<dbReference type="CDD" id="cd05794">
    <property type="entry name" value="S1_EF-P_repeat_2"/>
    <property type="match status" value="1"/>
</dbReference>
<dbReference type="GO" id="GO:0003746">
    <property type="term" value="F:translation elongation factor activity"/>
    <property type="evidence" value="ECO:0007669"/>
    <property type="project" value="UniProtKB-UniRule"/>
</dbReference>
<comment type="subcellular location">
    <subcellularLocation>
        <location evidence="1 7">Cytoplasm</location>
    </subcellularLocation>
</comment>
<dbReference type="Pfam" id="PF01132">
    <property type="entry name" value="EFP"/>
    <property type="match status" value="1"/>
</dbReference>
<dbReference type="SMART" id="SM00841">
    <property type="entry name" value="Elong-fact-P_C"/>
    <property type="match status" value="1"/>
</dbReference>
<evidence type="ECO:0000256" key="7">
    <source>
        <dbReference type="HAMAP-Rule" id="MF_00141"/>
    </source>
</evidence>
<dbReference type="Pfam" id="PF08207">
    <property type="entry name" value="EFP_N"/>
    <property type="match status" value="1"/>
</dbReference>
<name>A0A2M7DQZ8_9BACT</name>
<dbReference type="PANTHER" id="PTHR30053:SF14">
    <property type="entry name" value="TRANSLATION ELONGATION FACTOR KOW-LIKE DOMAIN-CONTAINING PROTEIN"/>
    <property type="match status" value="1"/>
</dbReference>